<dbReference type="GO" id="GO:0006935">
    <property type="term" value="P:chemotaxis"/>
    <property type="evidence" value="ECO:0007669"/>
    <property type="project" value="InterPro"/>
</dbReference>
<dbReference type="Proteomes" id="UP000019678">
    <property type="component" value="Unassembled WGS sequence"/>
</dbReference>
<keyword evidence="1 3" id="KW-0807">Transducer</keyword>
<keyword evidence="6" id="KW-1185">Reference proteome</keyword>
<reference evidence="5 6" key="1">
    <citation type="submission" date="2013-05" db="EMBL/GenBank/DDBJ databases">
        <title>Genome assembly of Chondromyces apiculatus DSM 436.</title>
        <authorList>
            <person name="Sharma G."/>
            <person name="Khatri I."/>
            <person name="Kaur C."/>
            <person name="Mayilraj S."/>
            <person name="Subramanian S."/>
        </authorList>
    </citation>
    <scope>NUCLEOTIDE SEQUENCE [LARGE SCALE GENOMIC DNA]</scope>
    <source>
        <strain evidence="5 6">DSM 436</strain>
    </source>
</reference>
<dbReference type="Pfam" id="PF05227">
    <property type="entry name" value="CHASE3"/>
    <property type="match status" value="1"/>
</dbReference>
<sequence>MGFGLPILLIIGLGLFSFRTSHQQVDTARRVAHTHEVIADIVDVLSLVKDAETGQRGFIISGADEFLTPYRTAVDHVNRELTELGLLYASSPRQQARFEVLQGLVREQVLKLGDPIAVRQRDGLEVAAKLVAIGEGKRRMDEIRRITREMIDEERAALAERATEAEQAAAWHSNVVGFGTVGTIVLALLAATVVMRTLDRQIGSSVQSLQSASSELQAAATQQARGAKGQVSSSVEASATMRELVATARQIAESAQRVTLVATDNATAARAGEQTVVAARTAIETVKQQVDRIVGHMLELGRRSQDIGAIVDLINELSEQTNILAINATIEAAGAGDAGRRFAVIADEIRRLADRVGGSTKDIRSLIEEVRGAANTSVMATEDGAKAADACARQFVEMSVSFSRIAGSVESTADASREIELSTRQQSTAVEQASTAIAEVAQTARETDASAAQMLETAVQLTSLARQLAALIRRETAA</sequence>
<dbReference type="GO" id="GO:0016020">
    <property type="term" value="C:membrane"/>
    <property type="evidence" value="ECO:0007669"/>
    <property type="project" value="InterPro"/>
</dbReference>
<dbReference type="PROSITE" id="PS50111">
    <property type="entry name" value="CHEMOTAXIS_TRANSDUC_2"/>
    <property type="match status" value="1"/>
</dbReference>
<comment type="similarity">
    <text evidence="2">Belongs to the methyl-accepting chemotaxis (MCP) protein family.</text>
</comment>
<evidence type="ECO:0000313" key="5">
    <source>
        <dbReference type="EMBL" id="EYF01024.1"/>
    </source>
</evidence>
<dbReference type="PANTHER" id="PTHR32089:SF112">
    <property type="entry name" value="LYSOZYME-LIKE PROTEIN-RELATED"/>
    <property type="match status" value="1"/>
</dbReference>
<evidence type="ECO:0000256" key="3">
    <source>
        <dbReference type="PROSITE-ProRule" id="PRU00284"/>
    </source>
</evidence>
<feature type="domain" description="Methyl-accepting transducer" evidence="4">
    <location>
        <begin position="205"/>
        <end position="441"/>
    </location>
</feature>
<evidence type="ECO:0000313" key="6">
    <source>
        <dbReference type="Proteomes" id="UP000019678"/>
    </source>
</evidence>
<comment type="caution">
    <text evidence="5">The sequence shown here is derived from an EMBL/GenBank/DDBJ whole genome shotgun (WGS) entry which is preliminary data.</text>
</comment>
<dbReference type="eggNOG" id="COG0840">
    <property type="taxonomic scope" value="Bacteria"/>
</dbReference>
<evidence type="ECO:0000256" key="1">
    <source>
        <dbReference type="ARBA" id="ARBA00023224"/>
    </source>
</evidence>
<name>A0A017SVP1_9BACT</name>
<dbReference type="SMART" id="SM00283">
    <property type="entry name" value="MA"/>
    <property type="match status" value="1"/>
</dbReference>
<dbReference type="Gene3D" id="1.10.287.950">
    <property type="entry name" value="Methyl-accepting chemotaxis protein"/>
    <property type="match status" value="1"/>
</dbReference>
<dbReference type="CDD" id="cd19410">
    <property type="entry name" value="HK9-like_sensor"/>
    <property type="match status" value="1"/>
</dbReference>
<dbReference type="GO" id="GO:0007165">
    <property type="term" value="P:signal transduction"/>
    <property type="evidence" value="ECO:0007669"/>
    <property type="project" value="UniProtKB-KW"/>
</dbReference>
<dbReference type="AlphaFoldDB" id="A0A017SVP1"/>
<protein>
    <recommendedName>
        <fullName evidence="4">Methyl-accepting transducer domain-containing protein</fullName>
    </recommendedName>
</protein>
<dbReference type="SUPFAM" id="SSF58104">
    <property type="entry name" value="Methyl-accepting chemotaxis protein (MCP) signaling domain"/>
    <property type="match status" value="1"/>
</dbReference>
<dbReference type="GO" id="GO:0004888">
    <property type="term" value="F:transmembrane signaling receptor activity"/>
    <property type="evidence" value="ECO:0007669"/>
    <property type="project" value="InterPro"/>
</dbReference>
<dbReference type="InterPro" id="IPR007891">
    <property type="entry name" value="CHASE3"/>
</dbReference>
<dbReference type="PANTHER" id="PTHR32089">
    <property type="entry name" value="METHYL-ACCEPTING CHEMOTAXIS PROTEIN MCPB"/>
    <property type="match status" value="1"/>
</dbReference>
<dbReference type="EMBL" id="ASRX01000092">
    <property type="protein sequence ID" value="EYF01024.1"/>
    <property type="molecule type" value="Genomic_DNA"/>
</dbReference>
<dbReference type="PRINTS" id="PR00260">
    <property type="entry name" value="CHEMTRNSDUCR"/>
</dbReference>
<dbReference type="STRING" id="1192034.CAP_8811"/>
<proteinExistence type="inferred from homology"/>
<evidence type="ECO:0000259" key="4">
    <source>
        <dbReference type="PROSITE" id="PS50111"/>
    </source>
</evidence>
<gene>
    <name evidence="5" type="ORF">CAP_8811</name>
</gene>
<evidence type="ECO:0000256" key="2">
    <source>
        <dbReference type="ARBA" id="ARBA00029447"/>
    </source>
</evidence>
<organism evidence="5 6">
    <name type="scientific">Chondromyces apiculatus DSM 436</name>
    <dbReference type="NCBI Taxonomy" id="1192034"/>
    <lineage>
        <taxon>Bacteria</taxon>
        <taxon>Pseudomonadati</taxon>
        <taxon>Myxococcota</taxon>
        <taxon>Polyangia</taxon>
        <taxon>Polyangiales</taxon>
        <taxon>Polyangiaceae</taxon>
        <taxon>Chondromyces</taxon>
    </lineage>
</organism>
<accession>A0A017SVP1</accession>
<dbReference type="eggNOG" id="COG5278">
    <property type="taxonomic scope" value="Bacteria"/>
</dbReference>
<dbReference type="InterPro" id="IPR004089">
    <property type="entry name" value="MCPsignal_dom"/>
</dbReference>
<dbReference type="InterPro" id="IPR004090">
    <property type="entry name" value="Chemotax_Me-accpt_rcpt"/>
</dbReference>
<dbReference type="Pfam" id="PF00015">
    <property type="entry name" value="MCPsignal"/>
    <property type="match status" value="1"/>
</dbReference>